<gene>
    <name evidence="2" type="ORF">METZ01_LOCUS84461</name>
</gene>
<evidence type="ECO:0000256" key="1">
    <source>
        <dbReference type="SAM" id="MobiDB-lite"/>
    </source>
</evidence>
<protein>
    <submittedName>
        <fullName evidence="2">Uncharacterized protein</fullName>
    </submittedName>
</protein>
<proteinExistence type="predicted"/>
<sequence>MSPIIGATIVLSIVPQTDDFLQEVQCEKLEMNQGVGGGRGLQFILWDYHDTLGYSISWWLWGTGAPNARRFSPIKNGKSAHGLIWAEDGVLRVIRAQRVEYTHTEGDPEITEQQFDGQSSGSRSLWGDWPER</sequence>
<feature type="compositionally biased region" description="Polar residues" evidence="1">
    <location>
        <begin position="111"/>
        <end position="123"/>
    </location>
</feature>
<name>A0A381UW77_9ZZZZ</name>
<feature type="region of interest" description="Disordered" evidence="1">
    <location>
        <begin position="103"/>
        <end position="132"/>
    </location>
</feature>
<dbReference type="EMBL" id="UINC01007135">
    <property type="protein sequence ID" value="SVA31607.1"/>
    <property type="molecule type" value="Genomic_DNA"/>
</dbReference>
<evidence type="ECO:0000313" key="2">
    <source>
        <dbReference type="EMBL" id="SVA31607.1"/>
    </source>
</evidence>
<reference evidence="2" key="1">
    <citation type="submission" date="2018-05" db="EMBL/GenBank/DDBJ databases">
        <authorList>
            <person name="Lanie J.A."/>
            <person name="Ng W.-L."/>
            <person name="Kazmierczak K.M."/>
            <person name="Andrzejewski T.M."/>
            <person name="Davidsen T.M."/>
            <person name="Wayne K.J."/>
            <person name="Tettelin H."/>
            <person name="Glass J.I."/>
            <person name="Rusch D."/>
            <person name="Podicherti R."/>
            <person name="Tsui H.-C.T."/>
            <person name="Winkler M.E."/>
        </authorList>
    </citation>
    <scope>NUCLEOTIDE SEQUENCE</scope>
</reference>
<dbReference type="AlphaFoldDB" id="A0A381UW77"/>
<organism evidence="2">
    <name type="scientific">marine metagenome</name>
    <dbReference type="NCBI Taxonomy" id="408172"/>
    <lineage>
        <taxon>unclassified sequences</taxon>
        <taxon>metagenomes</taxon>
        <taxon>ecological metagenomes</taxon>
    </lineage>
</organism>
<accession>A0A381UW77</accession>